<keyword evidence="2" id="KW-0378">Hydrolase</keyword>
<proteinExistence type="predicted"/>
<dbReference type="GO" id="GO:0006654">
    <property type="term" value="P:phosphatidic acid biosynthetic process"/>
    <property type="evidence" value="ECO:0007669"/>
    <property type="project" value="TreeGrafter"/>
</dbReference>
<evidence type="ECO:0000259" key="1">
    <source>
        <dbReference type="Pfam" id="PF00561"/>
    </source>
</evidence>
<gene>
    <name evidence="2" type="ORF">HYPBUDRAFT_111106</name>
</gene>
<dbReference type="GeneID" id="30993359"/>
<accession>A0A1E4RGQ1</accession>
<feature type="domain" description="AB hydrolase-1" evidence="1">
    <location>
        <begin position="97"/>
        <end position="206"/>
    </location>
</feature>
<dbReference type="Gene3D" id="3.40.50.1820">
    <property type="entry name" value="alpha/beta hydrolase"/>
    <property type="match status" value="2"/>
</dbReference>
<dbReference type="PANTHER" id="PTHR42886:SF23">
    <property type="entry name" value="1-ACYLGLYCEROL-3-PHOSPHATE O-ACYLTRANSFERASE ICT1-RELATED"/>
    <property type="match status" value="1"/>
</dbReference>
<dbReference type="InterPro" id="IPR029058">
    <property type="entry name" value="AB_hydrolase_fold"/>
</dbReference>
<keyword evidence="3" id="KW-1185">Reference proteome</keyword>
<dbReference type="GO" id="GO:0005743">
    <property type="term" value="C:mitochondrial inner membrane"/>
    <property type="evidence" value="ECO:0007669"/>
    <property type="project" value="TreeGrafter"/>
</dbReference>
<dbReference type="RefSeq" id="XP_020075511.1">
    <property type="nucleotide sequence ID" value="XM_020218809.1"/>
</dbReference>
<dbReference type="GO" id="GO:0042171">
    <property type="term" value="F:lysophosphatidic acid acyltransferase activity"/>
    <property type="evidence" value="ECO:0007669"/>
    <property type="project" value="TreeGrafter"/>
</dbReference>
<dbReference type="Proteomes" id="UP000095085">
    <property type="component" value="Unassembled WGS sequence"/>
</dbReference>
<organism evidence="2 3">
    <name type="scientific">Hyphopichia burtonii NRRL Y-1933</name>
    <dbReference type="NCBI Taxonomy" id="984485"/>
    <lineage>
        <taxon>Eukaryota</taxon>
        <taxon>Fungi</taxon>
        <taxon>Dikarya</taxon>
        <taxon>Ascomycota</taxon>
        <taxon>Saccharomycotina</taxon>
        <taxon>Pichiomycetes</taxon>
        <taxon>Debaryomycetaceae</taxon>
        <taxon>Hyphopichia</taxon>
    </lineage>
</organism>
<evidence type="ECO:0000313" key="3">
    <source>
        <dbReference type="Proteomes" id="UP000095085"/>
    </source>
</evidence>
<dbReference type="InterPro" id="IPR000073">
    <property type="entry name" value="AB_hydrolase_1"/>
</dbReference>
<dbReference type="GO" id="GO:0055088">
    <property type="term" value="P:lipid homeostasis"/>
    <property type="evidence" value="ECO:0007669"/>
    <property type="project" value="TreeGrafter"/>
</dbReference>
<dbReference type="AlphaFoldDB" id="A0A1E4RGQ1"/>
<dbReference type="GO" id="GO:0035965">
    <property type="term" value="P:cardiolipin acyl-chain remodeling"/>
    <property type="evidence" value="ECO:0007669"/>
    <property type="project" value="TreeGrafter"/>
</dbReference>
<evidence type="ECO:0000313" key="2">
    <source>
        <dbReference type="EMBL" id="ODV66444.1"/>
    </source>
</evidence>
<protein>
    <submittedName>
        <fullName evidence="2">Alpha/beta-hydrolase</fullName>
    </submittedName>
</protein>
<dbReference type="STRING" id="984485.A0A1E4RGQ1"/>
<reference evidence="3" key="1">
    <citation type="submission" date="2016-05" db="EMBL/GenBank/DDBJ databases">
        <title>Comparative genomics of biotechnologically important yeasts.</title>
        <authorList>
            <consortium name="DOE Joint Genome Institute"/>
            <person name="Riley R."/>
            <person name="Haridas S."/>
            <person name="Wolfe K.H."/>
            <person name="Lopes M.R."/>
            <person name="Hittinger C.T."/>
            <person name="Goker M."/>
            <person name="Salamov A."/>
            <person name="Wisecaver J."/>
            <person name="Long T.M."/>
            <person name="Aerts A.L."/>
            <person name="Barry K."/>
            <person name="Choi C."/>
            <person name="Clum A."/>
            <person name="Coughlan A.Y."/>
            <person name="Deshpande S."/>
            <person name="Douglass A.P."/>
            <person name="Hanson S.J."/>
            <person name="Klenk H.-P."/>
            <person name="Labutti K."/>
            <person name="Lapidus A."/>
            <person name="Lindquist E."/>
            <person name="Lipzen A."/>
            <person name="Meier-Kolthoff J.P."/>
            <person name="Ohm R.A."/>
            <person name="Otillar R.P."/>
            <person name="Pangilinan J."/>
            <person name="Peng Y."/>
            <person name="Rokas A."/>
            <person name="Rosa C.A."/>
            <person name="Scheuner C."/>
            <person name="Sibirny A.A."/>
            <person name="Slot J.C."/>
            <person name="Stielow J.B."/>
            <person name="Sun H."/>
            <person name="Kurtzman C.P."/>
            <person name="Blackwell M."/>
            <person name="Grigoriev I.V."/>
            <person name="Jeffries T.W."/>
        </authorList>
    </citation>
    <scope>NUCLEOTIDE SEQUENCE [LARGE SCALE GENOMIC DNA]</scope>
    <source>
        <strain evidence="3">NRRL Y-1933</strain>
    </source>
</reference>
<dbReference type="EMBL" id="KV454542">
    <property type="protein sequence ID" value="ODV66444.1"/>
    <property type="molecule type" value="Genomic_DNA"/>
</dbReference>
<dbReference type="SUPFAM" id="SSF53474">
    <property type="entry name" value="alpha/beta-Hydrolases"/>
    <property type="match status" value="1"/>
</dbReference>
<dbReference type="GO" id="GO:0004623">
    <property type="term" value="F:phospholipase A2 activity"/>
    <property type="evidence" value="ECO:0007669"/>
    <property type="project" value="TreeGrafter"/>
</dbReference>
<name>A0A1E4RGQ1_9ASCO</name>
<dbReference type="PANTHER" id="PTHR42886">
    <property type="entry name" value="RE40534P-RELATED"/>
    <property type="match status" value="1"/>
</dbReference>
<dbReference type="OrthoDB" id="7457040at2759"/>
<dbReference type="Pfam" id="PF00561">
    <property type="entry name" value="Abhydrolase_1"/>
    <property type="match status" value="1"/>
</dbReference>
<sequence>MYATSDDSHRQDRLHQARLKHIKIEHDLYRAILSDDIKLIFPDRSPNFIDPKNHLQNDLDNAAIWGQFVDVQIDDCSLIHEFYLENRSDLSLPHKDVVIIHGYMAALGYFVKNFEELIKSYPNLSIHILDLPGFGNSSRPPFPKKLLKSPSPPSIENQIYQILEIENWFIDKLEIWRKFWNLRHFKLIGHSMGGYLSCCYIMKYNDQYLNVDNGGRIVQEFMNVSPMGTESSYVSLINDKKYQFNHHESGGDPFKELFMKQPIHDENTSETTRSLDKSNPLGKNETIVNDPELISLWEKLGRPRFPKNLILQKLWQWNKSPFQLLQLFGPLYSKLLSYWSFQRFRNLKANDDNEDEDVENKDEPLSNVDLILKLHDYSFSIFNQFQGSGELAITKLINHEILARLPLCDRGFIEYIDKANIRTLWMYGDKDWMNFQGGKYCVDKLLGLGNKVTDFKIIQDAGHHIYLDNPKSFNQSCIDFFNLKSY</sequence>